<protein>
    <submittedName>
        <fullName evidence="3">Uncharacterized protein LOC103486128 isoform X1</fullName>
    </submittedName>
</protein>
<keyword evidence="2" id="KW-1185">Reference proteome</keyword>
<proteinExistence type="predicted"/>
<keyword evidence="1" id="KW-0812">Transmembrane</keyword>
<keyword evidence="1" id="KW-1133">Transmembrane helix</keyword>
<evidence type="ECO:0000256" key="1">
    <source>
        <dbReference type="SAM" id="Phobius"/>
    </source>
</evidence>
<dbReference type="RefSeq" id="XP_050944203.1">
    <property type="nucleotide sequence ID" value="XM_051088246.1"/>
</dbReference>
<dbReference type="GeneID" id="103486128"/>
<reference evidence="3" key="1">
    <citation type="submission" date="2025-08" db="UniProtKB">
        <authorList>
            <consortium name="RefSeq"/>
        </authorList>
    </citation>
    <scope>IDENTIFICATION</scope>
    <source>
        <tissue evidence="3">Stem</tissue>
    </source>
</reference>
<evidence type="ECO:0000313" key="2">
    <source>
        <dbReference type="Proteomes" id="UP001652600"/>
    </source>
</evidence>
<name>A0ABM3L2E6_CUCME</name>
<gene>
    <name evidence="3" type="primary">LOC103486128</name>
</gene>
<feature type="transmembrane region" description="Helical" evidence="1">
    <location>
        <begin position="6"/>
        <end position="25"/>
    </location>
</feature>
<organism evidence="2 3">
    <name type="scientific">Cucumis melo</name>
    <name type="common">Muskmelon</name>
    <dbReference type="NCBI Taxonomy" id="3656"/>
    <lineage>
        <taxon>Eukaryota</taxon>
        <taxon>Viridiplantae</taxon>
        <taxon>Streptophyta</taxon>
        <taxon>Embryophyta</taxon>
        <taxon>Tracheophyta</taxon>
        <taxon>Spermatophyta</taxon>
        <taxon>Magnoliopsida</taxon>
        <taxon>eudicotyledons</taxon>
        <taxon>Gunneridae</taxon>
        <taxon>Pentapetalae</taxon>
        <taxon>rosids</taxon>
        <taxon>fabids</taxon>
        <taxon>Cucurbitales</taxon>
        <taxon>Cucurbitaceae</taxon>
        <taxon>Benincaseae</taxon>
        <taxon>Cucumis</taxon>
    </lineage>
</organism>
<evidence type="ECO:0000313" key="3">
    <source>
        <dbReference type="RefSeq" id="XP_050944203.1"/>
    </source>
</evidence>
<sequence>MYALCLIIFSNLFLSFLFILFPPYLNYSKFGNPVQHFEIIYKISISSLKPSLCLSTFRVFSTQLSADAIFFSFLYSVSSSVTKDILEGTIAGAYVGMEYEVERIRITRDWYWKQQENLLLGSFNNKQMFAKESGKPPLSFLSNLFSLQTIDPSINSSIYQRSWEPTHPISFIPTA</sequence>
<accession>A0ABM3L2E6</accession>
<keyword evidence="1" id="KW-0472">Membrane</keyword>
<dbReference type="Proteomes" id="UP001652600">
    <property type="component" value="Chromosome 8"/>
</dbReference>